<accession>A0A081LC91</accession>
<name>A0A081LC91_9BACI</name>
<comment type="caution">
    <text evidence="1">The sequence shown here is derived from an EMBL/GenBank/DDBJ whole genome shotgun (WGS) entry which is preliminary data.</text>
</comment>
<dbReference type="AlphaFoldDB" id="A0A081LC91"/>
<sequence length="77" mass="8259">MLFSPSVVNVGAFKINAMDRGASLTLGPYQQVDYFLSMKMNQGFGEDNGDCSPLVIPISSVLDPDMIDSNSAKNSVI</sequence>
<evidence type="ECO:0000313" key="1">
    <source>
        <dbReference type="EMBL" id="KEP26867.1"/>
    </source>
</evidence>
<dbReference type="eggNOG" id="ENOG50339HA">
    <property type="taxonomic scope" value="Bacteria"/>
</dbReference>
<dbReference type="Proteomes" id="UP000028091">
    <property type="component" value="Unassembled WGS sequence"/>
</dbReference>
<dbReference type="RefSeq" id="WP_008355873.1">
    <property type="nucleotide sequence ID" value="NZ_JOTP01000006.1"/>
</dbReference>
<keyword evidence="2" id="KW-1185">Reference proteome</keyword>
<protein>
    <submittedName>
        <fullName evidence="1">Uncharacterized protein</fullName>
    </submittedName>
</protein>
<gene>
    <name evidence="1" type="ORF">BA70_16735</name>
</gene>
<organism evidence="1 2">
    <name type="scientific">Bacillus zhangzhouensis</name>
    <dbReference type="NCBI Taxonomy" id="1178540"/>
    <lineage>
        <taxon>Bacteria</taxon>
        <taxon>Bacillati</taxon>
        <taxon>Bacillota</taxon>
        <taxon>Bacilli</taxon>
        <taxon>Bacillales</taxon>
        <taxon>Bacillaceae</taxon>
        <taxon>Bacillus</taxon>
    </lineage>
</organism>
<evidence type="ECO:0000313" key="2">
    <source>
        <dbReference type="Proteomes" id="UP000028091"/>
    </source>
</evidence>
<dbReference type="EMBL" id="JOTP01000006">
    <property type="protein sequence ID" value="KEP26867.1"/>
    <property type="molecule type" value="Genomic_DNA"/>
</dbReference>
<dbReference type="OrthoDB" id="2680365at2"/>
<proteinExistence type="predicted"/>
<reference evidence="1 2" key="1">
    <citation type="submission" date="2012-09" db="EMBL/GenBank/DDBJ databases">
        <title>Genome Sequence of Bacillus sp. DW5-4.</title>
        <authorList>
            <person name="Lai Q."/>
            <person name="Liu Y."/>
            <person name="Shao Z."/>
        </authorList>
    </citation>
    <scope>NUCLEOTIDE SEQUENCE [LARGE SCALE GENOMIC DNA]</scope>
    <source>
        <strain evidence="1 2">DW5-4</strain>
    </source>
</reference>